<dbReference type="PANTHER" id="PTHR37984:SF5">
    <property type="entry name" value="PROTEIN NYNRIN-LIKE"/>
    <property type="match status" value="1"/>
</dbReference>
<protein>
    <submittedName>
        <fullName evidence="3">Intracisternal A-particle Pol-related polyprotein</fullName>
    </submittedName>
</protein>
<dbReference type="InterPro" id="IPR012337">
    <property type="entry name" value="RNaseH-like_sf"/>
</dbReference>
<dbReference type="Gene3D" id="3.30.420.10">
    <property type="entry name" value="Ribonuclease H-like superfamily/Ribonuclease H"/>
    <property type="match status" value="2"/>
</dbReference>
<dbReference type="SUPFAM" id="SSF53098">
    <property type="entry name" value="Ribonuclease H-like"/>
    <property type="match status" value="2"/>
</dbReference>
<dbReference type="GO" id="GO:0003676">
    <property type="term" value="F:nucleic acid binding"/>
    <property type="evidence" value="ECO:0007669"/>
    <property type="project" value="InterPro"/>
</dbReference>
<dbReference type="OrthoDB" id="6391604at2759"/>
<proteinExistence type="predicted"/>
<evidence type="ECO:0000313" key="3">
    <source>
        <dbReference type="EMBL" id="KAF0302376.1"/>
    </source>
</evidence>
<sequence>MPGESSEPGDGGTGRAVMEATPAFDARTIPEFDGTGNVVEWLEQAALLCELRAVSLMAVLPTRLRGGAFAVWSRMPPETRHHLSSVKAKLLRAFAMDPFTAQAEMTRRHLRPGETADVYLAALQQLAELMGGLPERAIAIVFVNGLPETVQASVRDGLGESFTLEYVLDRARAVLSRATVTAAGPAAAAAAATAAGGPSPHHSDISRLRTKAQSEMLIRRRVAVFMQLVTEYGLAVSVELVPSANNRADELTRVPGEWLKVKPPEAVGVVAAVRTARAEDIQAVHESVGHQGVRRTWWYARRELGSGAVTKSAVRAVVKSCQVCASIDPAPSRWKHGTLEVDRTWERLAMDVTHFRGKTYLTVIDCGPSRYAMWREIRRSDGSEIVGQLESIFLERGAPAELLMDNATEFKGRELKAFAARWDVNLRYRAAYEPGGNGIIERHHRTIKVMATRQGCTVPEAVHRYNVTPKDGCDIASAPVHGVYRQAGRDLCVQSHGGTSVPTARQPGVFQLGDAVWIRKRGDRCTAVSREGTVTKIVSPQTIEVDGVPWHVRNVRHRLVDDATVIATEDEHGQMDNDVPCPVPTVRAPGRLAIEAPATAPTVAPTNDPAGDPQTETGGDVKLETDTEGQGDMGWRGWRSLGREVWTAAGVAGPIEQMISRRPPPWMGAAGVSLALDVGELPLGASAADRRQAAERCLGGLTQCATWIWTDGSAEGGVDNGGAGALVVRPGGEEQELRAPAGRLCSSYRAEMVALATALSWLMDHPEEDPGDPVS</sequence>
<dbReference type="EMBL" id="VIIS01001067">
    <property type="protein sequence ID" value="KAF0302376.1"/>
    <property type="molecule type" value="Genomic_DNA"/>
</dbReference>
<comment type="caution">
    <text evidence="3">The sequence shown here is derived from an EMBL/GenBank/DDBJ whole genome shotgun (WGS) entry which is preliminary data.</text>
</comment>
<dbReference type="PROSITE" id="PS50994">
    <property type="entry name" value="INTEGRASE"/>
    <property type="match status" value="1"/>
</dbReference>
<dbReference type="InterPro" id="IPR001584">
    <property type="entry name" value="Integrase_cat-core"/>
</dbReference>
<name>A0A6A4W4Y5_AMPAM</name>
<organism evidence="3 4">
    <name type="scientific">Amphibalanus amphitrite</name>
    <name type="common">Striped barnacle</name>
    <name type="synonym">Balanus amphitrite</name>
    <dbReference type="NCBI Taxonomy" id="1232801"/>
    <lineage>
        <taxon>Eukaryota</taxon>
        <taxon>Metazoa</taxon>
        <taxon>Ecdysozoa</taxon>
        <taxon>Arthropoda</taxon>
        <taxon>Crustacea</taxon>
        <taxon>Multicrustacea</taxon>
        <taxon>Cirripedia</taxon>
        <taxon>Thoracica</taxon>
        <taxon>Thoracicalcarea</taxon>
        <taxon>Balanomorpha</taxon>
        <taxon>Balanoidea</taxon>
        <taxon>Balanidae</taxon>
        <taxon>Amphibalaninae</taxon>
        <taxon>Amphibalanus</taxon>
    </lineage>
</organism>
<dbReference type="InterPro" id="IPR050951">
    <property type="entry name" value="Retrovirus_Pol_polyprotein"/>
</dbReference>
<evidence type="ECO:0000313" key="4">
    <source>
        <dbReference type="Proteomes" id="UP000440578"/>
    </source>
</evidence>
<dbReference type="GO" id="GO:0015074">
    <property type="term" value="P:DNA integration"/>
    <property type="evidence" value="ECO:0007669"/>
    <property type="project" value="InterPro"/>
</dbReference>
<evidence type="ECO:0000256" key="1">
    <source>
        <dbReference type="SAM" id="MobiDB-lite"/>
    </source>
</evidence>
<dbReference type="Proteomes" id="UP000440578">
    <property type="component" value="Unassembled WGS sequence"/>
</dbReference>
<feature type="compositionally biased region" description="Low complexity" evidence="1">
    <location>
        <begin position="599"/>
        <end position="610"/>
    </location>
</feature>
<dbReference type="PANTHER" id="PTHR37984">
    <property type="entry name" value="PROTEIN CBG26694"/>
    <property type="match status" value="1"/>
</dbReference>
<evidence type="ECO:0000259" key="2">
    <source>
        <dbReference type="PROSITE" id="PS50994"/>
    </source>
</evidence>
<dbReference type="Pfam" id="PF00665">
    <property type="entry name" value="rve"/>
    <property type="match status" value="1"/>
</dbReference>
<dbReference type="AlphaFoldDB" id="A0A6A4W4Y5"/>
<feature type="domain" description="Integrase catalytic" evidence="2">
    <location>
        <begin position="327"/>
        <end position="448"/>
    </location>
</feature>
<dbReference type="InterPro" id="IPR036397">
    <property type="entry name" value="RNaseH_sf"/>
</dbReference>
<reference evidence="3 4" key="1">
    <citation type="submission" date="2019-07" db="EMBL/GenBank/DDBJ databases">
        <title>Draft genome assembly of a fouling barnacle, Amphibalanus amphitrite (Darwin, 1854): The first reference genome for Thecostraca.</title>
        <authorList>
            <person name="Kim W."/>
        </authorList>
    </citation>
    <scope>NUCLEOTIDE SEQUENCE [LARGE SCALE GENOMIC DNA]</scope>
    <source>
        <strain evidence="3">SNU_AA5</strain>
        <tissue evidence="3">Soma without cirri and trophi</tissue>
    </source>
</reference>
<keyword evidence="4" id="KW-1185">Reference proteome</keyword>
<feature type="region of interest" description="Disordered" evidence="1">
    <location>
        <begin position="599"/>
        <end position="636"/>
    </location>
</feature>
<gene>
    <name evidence="3" type="primary">pol_82</name>
    <name evidence="3" type="ORF">FJT64_025512</name>
</gene>
<accession>A0A6A4W4Y5</accession>